<dbReference type="GO" id="GO:0005886">
    <property type="term" value="C:plasma membrane"/>
    <property type="evidence" value="ECO:0007669"/>
    <property type="project" value="UniProtKB-SubCell"/>
</dbReference>
<reference evidence="8 9" key="1">
    <citation type="journal article" date="2012" name="G3 (Bethesda)">
        <title>Pichia sorbitophila, an interspecies yeast hybrid reveals early steps of genome resolution following polyploidization.</title>
        <authorList>
            <person name="Leh Louis V."/>
            <person name="Despons L."/>
            <person name="Friedrich A."/>
            <person name="Martin T."/>
            <person name="Durrens P."/>
            <person name="Casaregola S."/>
            <person name="Neuveglise C."/>
            <person name="Fairhead C."/>
            <person name="Marck C."/>
            <person name="Cruz J.A."/>
            <person name="Straub M.L."/>
            <person name="Kugler V."/>
            <person name="Sacerdot C."/>
            <person name="Uzunov Z."/>
            <person name="Thierry A."/>
            <person name="Weiss S."/>
            <person name="Bleykasten C."/>
            <person name="De Montigny J."/>
            <person name="Jacques N."/>
            <person name="Jung P."/>
            <person name="Lemaire M."/>
            <person name="Mallet S."/>
            <person name="Morel G."/>
            <person name="Richard G.F."/>
            <person name="Sarkar A."/>
            <person name="Savel G."/>
            <person name="Schacherer J."/>
            <person name="Seret M.L."/>
            <person name="Talla E."/>
            <person name="Samson G."/>
            <person name="Jubin C."/>
            <person name="Poulain J."/>
            <person name="Vacherie B."/>
            <person name="Barbe V."/>
            <person name="Pelletier E."/>
            <person name="Sherman D.J."/>
            <person name="Westhof E."/>
            <person name="Weissenbach J."/>
            <person name="Baret P.V."/>
            <person name="Wincker P."/>
            <person name="Gaillardin C."/>
            <person name="Dujon B."/>
            <person name="Souciet J.L."/>
        </authorList>
    </citation>
    <scope>NUCLEOTIDE SEQUENCE [LARGE SCALE GENOMIC DNA]</scope>
    <source>
        <strain evidence="9">ATCC MYA-4447 / BCRC 22081 / CBS 7064 / NBRC 10061 / NRRL Y-12695</strain>
    </source>
</reference>
<organism evidence="8 9">
    <name type="scientific">Pichia sorbitophila (strain ATCC MYA-4447 / BCRC 22081 / CBS 7064 / NBRC 10061 / NRRL Y-12695)</name>
    <name type="common">Hybrid yeast</name>
    <dbReference type="NCBI Taxonomy" id="559304"/>
    <lineage>
        <taxon>Eukaryota</taxon>
        <taxon>Fungi</taxon>
        <taxon>Dikarya</taxon>
        <taxon>Ascomycota</taxon>
        <taxon>Saccharomycotina</taxon>
        <taxon>Pichiomycetes</taxon>
        <taxon>Debaryomycetaceae</taxon>
        <taxon>Millerozyma</taxon>
    </lineage>
</organism>
<proteinExistence type="predicted"/>
<dbReference type="EMBL" id="FO082051">
    <property type="protein sequence ID" value="CCE82040.1"/>
    <property type="molecule type" value="Genomic_DNA"/>
</dbReference>
<keyword evidence="2" id="KW-1003">Cell membrane</keyword>
<evidence type="ECO:0000256" key="1">
    <source>
        <dbReference type="ARBA" id="ARBA00004651"/>
    </source>
</evidence>
<feature type="domain" description="DUF202" evidence="7">
    <location>
        <begin position="44"/>
        <end position="120"/>
    </location>
</feature>
<evidence type="ECO:0000256" key="4">
    <source>
        <dbReference type="ARBA" id="ARBA00022989"/>
    </source>
</evidence>
<feature type="transmembrane region" description="Helical" evidence="6">
    <location>
        <begin position="96"/>
        <end position="116"/>
    </location>
</feature>
<dbReference type="PANTHER" id="PTHR34187:SF2">
    <property type="entry name" value="DUF202 DOMAIN-CONTAINING PROTEIN"/>
    <property type="match status" value="1"/>
</dbReference>
<feature type="transmembrane region" description="Helical" evidence="6">
    <location>
        <begin position="56"/>
        <end position="76"/>
    </location>
</feature>
<sequence length="162" mass="17858">MHSRELDHLEGADPSSRGKRNIFRFIYDKVIADLPVEVTTSEPRDIAQAERTSMSFIKFGSTLFFSALAIALNFRLDTAADGDTNQGGLTLYSTVTSYILMALALAVMIISGLSYYTTIQQYANHKIRTNSFTSIIPVVCVTFIVLTLMAVDIALIVEGYTS</sequence>
<evidence type="ECO:0000256" key="3">
    <source>
        <dbReference type="ARBA" id="ARBA00022692"/>
    </source>
</evidence>
<evidence type="ECO:0000259" key="7">
    <source>
        <dbReference type="Pfam" id="PF02656"/>
    </source>
</evidence>
<dbReference type="eggNOG" id="ENOG502SF8V">
    <property type="taxonomic scope" value="Eukaryota"/>
</dbReference>
<keyword evidence="3 6" id="KW-0812">Transmembrane</keyword>
<dbReference type="InterPro" id="IPR052053">
    <property type="entry name" value="IM_YidH-like"/>
</dbReference>
<feature type="transmembrane region" description="Helical" evidence="6">
    <location>
        <begin position="136"/>
        <end position="157"/>
    </location>
</feature>
<evidence type="ECO:0000313" key="8">
    <source>
        <dbReference type="EMBL" id="CCE82040.1"/>
    </source>
</evidence>
<keyword evidence="9" id="KW-1185">Reference proteome</keyword>
<gene>
    <name evidence="8" type="primary">Piso0_002733</name>
    <name evidence="8" type="ORF">GNLVRS01_PISO0I16618g</name>
</gene>
<name>G8YFU1_PICSO</name>
<dbReference type="InterPro" id="IPR003807">
    <property type="entry name" value="DUF202"/>
</dbReference>
<dbReference type="HOGENOM" id="CLU_113391_0_0_1"/>
<comment type="subcellular location">
    <subcellularLocation>
        <location evidence="1">Cell membrane</location>
        <topology evidence="1">Multi-pass membrane protein</topology>
    </subcellularLocation>
</comment>
<keyword evidence="4 6" id="KW-1133">Transmembrane helix</keyword>
<dbReference type="PANTHER" id="PTHR34187">
    <property type="entry name" value="FGR18P"/>
    <property type="match status" value="1"/>
</dbReference>
<evidence type="ECO:0000256" key="2">
    <source>
        <dbReference type="ARBA" id="ARBA00022475"/>
    </source>
</evidence>
<evidence type="ECO:0000313" key="9">
    <source>
        <dbReference type="Proteomes" id="UP000005222"/>
    </source>
</evidence>
<dbReference type="Proteomes" id="UP000005222">
    <property type="component" value="Chromosome I"/>
</dbReference>
<dbReference type="OMA" id="TFIRFAT"/>
<protein>
    <submittedName>
        <fullName evidence="8">Piso0_002733 protein</fullName>
    </submittedName>
</protein>
<dbReference type="Pfam" id="PF02656">
    <property type="entry name" value="DUF202"/>
    <property type="match status" value="1"/>
</dbReference>
<dbReference type="InParanoid" id="G8YFU1"/>
<evidence type="ECO:0000256" key="5">
    <source>
        <dbReference type="ARBA" id="ARBA00023136"/>
    </source>
</evidence>
<dbReference type="AlphaFoldDB" id="G8YFU1"/>
<keyword evidence="5 6" id="KW-0472">Membrane</keyword>
<evidence type="ECO:0000256" key="6">
    <source>
        <dbReference type="SAM" id="Phobius"/>
    </source>
</evidence>
<dbReference type="OrthoDB" id="199599at2759"/>
<accession>G8YFU1</accession>